<name>A0ABP9VG62_9DEIO</name>
<evidence type="ECO:0000313" key="2">
    <source>
        <dbReference type="Proteomes" id="UP001458946"/>
    </source>
</evidence>
<sequence>MDSRDPTLTRQAFETRDAVRGDDGELYHLPTLRALHRLGRLSQDSPAFAVLMQALSSELPRFARLTA</sequence>
<dbReference type="EMBL" id="BAABRN010000095">
    <property type="protein sequence ID" value="GAA5504196.1"/>
    <property type="molecule type" value="Genomic_DNA"/>
</dbReference>
<dbReference type="Proteomes" id="UP001458946">
    <property type="component" value="Unassembled WGS sequence"/>
</dbReference>
<evidence type="ECO:0000313" key="1">
    <source>
        <dbReference type="EMBL" id="GAA5504196.1"/>
    </source>
</evidence>
<gene>
    <name evidence="1" type="ORF">Dxin01_03965</name>
</gene>
<organism evidence="1 2">
    <name type="scientific">Deinococcus xinjiangensis</name>
    <dbReference type="NCBI Taxonomy" id="457454"/>
    <lineage>
        <taxon>Bacteria</taxon>
        <taxon>Thermotogati</taxon>
        <taxon>Deinococcota</taxon>
        <taxon>Deinococci</taxon>
        <taxon>Deinococcales</taxon>
        <taxon>Deinococcaceae</taxon>
        <taxon>Deinococcus</taxon>
    </lineage>
</organism>
<comment type="caution">
    <text evidence="1">The sequence shown here is derived from an EMBL/GenBank/DDBJ whole genome shotgun (WGS) entry which is preliminary data.</text>
</comment>
<protein>
    <submittedName>
        <fullName evidence="1">Uncharacterized protein</fullName>
    </submittedName>
</protein>
<proteinExistence type="predicted"/>
<dbReference type="RefSeq" id="WP_353544163.1">
    <property type="nucleotide sequence ID" value="NZ_BAABRN010000095.1"/>
</dbReference>
<keyword evidence="2" id="KW-1185">Reference proteome</keyword>
<accession>A0ABP9VG62</accession>
<reference evidence="1 2" key="1">
    <citation type="submission" date="2024-02" db="EMBL/GenBank/DDBJ databases">
        <title>Deinococcus xinjiangensis NBRC 107630.</title>
        <authorList>
            <person name="Ichikawa N."/>
            <person name="Katano-Makiyama Y."/>
            <person name="Hidaka K."/>
        </authorList>
    </citation>
    <scope>NUCLEOTIDE SEQUENCE [LARGE SCALE GENOMIC DNA]</scope>
    <source>
        <strain evidence="1 2">NBRC 107630</strain>
    </source>
</reference>